<reference evidence="9 10" key="1">
    <citation type="submission" date="2020-08" db="EMBL/GenBank/DDBJ databases">
        <title>Bridging the membrane lipid divide: bacteria of the FCB group superphylum have the potential to synthesize archaeal ether lipids.</title>
        <authorList>
            <person name="Villanueva L."/>
            <person name="Von Meijenfeldt F.A.B."/>
            <person name="Westbye A.B."/>
            <person name="Yadav S."/>
            <person name="Hopmans E.C."/>
            <person name="Dutilh B.E."/>
            <person name="Sinninghe Damste J.S."/>
        </authorList>
    </citation>
    <scope>NUCLEOTIDE SEQUENCE [LARGE SCALE GENOMIC DNA]</scope>
    <source>
        <strain evidence="9">NIOZ-UU82</strain>
    </source>
</reference>
<evidence type="ECO:0000256" key="2">
    <source>
        <dbReference type="ARBA" id="ARBA00022692"/>
    </source>
</evidence>
<evidence type="ECO:0000256" key="7">
    <source>
        <dbReference type="HAMAP-Rule" id="MF_02065"/>
    </source>
</evidence>
<dbReference type="PROSITE" id="PS51257">
    <property type="entry name" value="PROKAR_LIPOPROTEIN"/>
    <property type="match status" value="1"/>
</dbReference>
<dbReference type="GO" id="GO:0005886">
    <property type="term" value="C:plasma membrane"/>
    <property type="evidence" value="ECO:0007669"/>
    <property type="project" value="UniProtKB-UniRule"/>
</dbReference>
<dbReference type="Gene3D" id="3.30.160.60">
    <property type="entry name" value="Classic Zinc Finger"/>
    <property type="match status" value="1"/>
</dbReference>
<feature type="signal peptide" evidence="8">
    <location>
        <begin position="1"/>
        <end position="20"/>
    </location>
</feature>
<dbReference type="Pfam" id="PF02618">
    <property type="entry name" value="YceG"/>
    <property type="match status" value="1"/>
</dbReference>
<comment type="function">
    <text evidence="7">Functions as a peptidoglycan terminase that cleaves nascent peptidoglycan strands endolytically to terminate their elongation.</text>
</comment>
<keyword evidence="1 7" id="KW-1003">Cell membrane</keyword>
<evidence type="ECO:0000313" key="9">
    <source>
        <dbReference type="EMBL" id="MBC8198903.1"/>
    </source>
</evidence>
<keyword evidence="5 7" id="KW-0456">Lyase</keyword>
<name>A0A8J6N5A8_9BACT</name>
<evidence type="ECO:0000256" key="6">
    <source>
        <dbReference type="ARBA" id="ARBA00023316"/>
    </source>
</evidence>
<proteinExistence type="inferred from homology"/>
<comment type="similarity">
    <text evidence="7">Belongs to the transglycosylase MltG family.</text>
</comment>
<evidence type="ECO:0000256" key="3">
    <source>
        <dbReference type="ARBA" id="ARBA00022989"/>
    </source>
</evidence>
<keyword evidence="6 7" id="KW-0961">Cell wall biogenesis/degradation</keyword>
<evidence type="ECO:0000256" key="8">
    <source>
        <dbReference type="SAM" id="SignalP"/>
    </source>
</evidence>
<dbReference type="EC" id="4.2.2.29" evidence="7"/>
<keyword evidence="8" id="KW-0732">Signal</keyword>
<keyword evidence="4 7" id="KW-0472">Membrane</keyword>
<dbReference type="PANTHER" id="PTHR30518">
    <property type="entry name" value="ENDOLYTIC MUREIN TRANSGLYCOSYLASE"/>
    <property type="match status" value="1"/>
</dbReference>
<dbReference type="Gene3D" id="3.30.1490.480">
    <property type="entry name" value="Endolytic murein transglycosylase"/>
    <property type="match status" value="2"/>
</dbReference>
<dbReference type="GO" id="GO:0071555">
    <property type="term" value="P:cell wall organization"/>
    <property type="evidence" value="ECO:0007669"/>
    <property type="project" value="UniProtKB-KW"/>
</dbReference>
<dbReference type="GO" id="GO:0008932">
    <property type="term" value="F:lytic endotransglycosylase activity"/>
    <property type="evidence" value="ECO:0007669"/>
    <property type="project" value="UniProtKB-UniRule"/>
</dbReference>
<evidence type="ECO:0000256" key="4">
    <source>
        <dbReference type="ARBA" id="ARBA00023136"/>
    </source>
</evidence>
<organism evidence="9 10">
    <name type="scientific">Candidatus Desulfaltia bathyphila</name>
    <dbReference type="NCBI Taxonomy" id="2841697"/>
    <lineage>
        <taxon>Bacteria</taxon>
        <taxon>Pseudomonadati</taxon>
        <taxon>Thermodesulfobacteriota</taxon>
        <taxon>Desulfobacteria</taxon>
        <taxon>Desulfobacterales</taxon>
        <taxon>Desulfobacterales incertae sedis</taxon>
        <taxon>Candidatus Desulfaltia</taxon>
    </lineage>
</organism>
<comment type="catalytic activity">
    <reaction evidence="7">
        <text>a peptidoglycan chain = a peptidoglycan chain with N-acetyl-1,6-anhydromuramyl-[peptide] at the reducing end + a peptidoglycan chain with N-acetylglucosamine at the non-reducing end.</text>
        <dbReference type="EC" id="4.2.2.29"/>
    </reaction>
</comment>
<evidence type="ECO:0000256" key="5">
    <source>
        <dbReference type="ARBA" id="ARBA00023239"/>
    </source>
</evidence>
<dbReference type="EMBL" id="JACNLL010000027">
    <property type="protein sequence ID" value="MBC8198903.1"/>
    <property type="molecule type" value="Genomic_DNA"/>
</dbReference>
<keyword evidence="2 7" id="KW-0812">Transmembrane</keyword>
<dbReference type="CDD" id="cd08010">
    <property type="entry name" value="MltG_like"/>
    <property type="match status" value="1"/>
</dbReference>
<dbReference type="GO" id="GO:0009252">
    <property type="term" value="P:peptidoglycan biosynthetic process"/>
    <property type="evidence" value="ECO:0007669"/>
    <property type="project" value="UniProtKB-UniRule"/>
</dbReference>
<evidence type="ECO:0000313" key="10">
    <source>
        <dbReference type="Proteomes" id="UP000603545"/>
    </source>
</evidence>
<dbReference type="Proteomes" id="UP000603545">
    <property type="component" value="Unassembled WGS sequence"/>
</dbReference>
<dbReference type="NCBIfam" id="TIGR00247">
    <property type="entry name" value="endolytic transglycosylase MltG"/>
    <property type="match status" value="1"/>
</dbReference>
<dbReference type="HAMAP" id="MF_02065">
    <property type="entry name" value="MltG"/>
    <property type="match status" value="1"/>
</dbReference>
<dbReference type="PANTHER" id="PTHR30518:SF2">
    <property type="entry name" value="ENDOLYTIC MUREIN TRANSGLYCOSYLASE"/>
    <property type="match status" value="1"/>
</dbReference>
<comment type="caution">
    <text evidence="9">The sequence shown here is derived from an EMBL/GenBank/DDBJ whole genome shotgun (WGS) entry which is preliminary data.</text>
</comment>
<gene>
    <name evidence="7 9" type="primary">mltG</name>
    <name evidence="9" type="ORF">H8E80_02475</name>
</gene>
<feature type="site" description="Important for catalytic activity" evidence="7">
    <location>
        <position position="219"/>
    </location>
</feature>
<dbReference type="InterPro" id="IPR003770">
    <property type="entry name" value="MLTG-like"/>
</dbReference>
<evidence type="ECO:0000256" key="1">
    <source>
        <dbReference type="ARBA" id="ARBA00022475"/>
    </source>
</evidence>
<feature type="chain" id="PRO_5035195153" description="Endolytic murein transglycosylase" evidence="8">
    <location>
        <begin position="21"/>
        <end position="335"/>
    </location>
</feature>
<sequence>MNKIKTFFLISAFISFSALSCLFLDILAYADKSASADNSKKVVVILPGQNLSTIASYLDNTGIIKNPLKFKLLARIKGCDKKIKAGEYLLSSSMPPIKILETMASGKVCLYKITIPEGYNLEQVASIIAKAELCAKADFLKAATNSSFVYKQGINAETFEGYLFPETYHFPKNITPEKIIAAMVERFRSIFNPEWKKRAKDLNLSIHQVVALASIIEKETGVSFERPVISSVFHNRLKKRMRLESDPTVIYGLKNFNGNITRKHLTAKTPYNTYIIKGLPPGPIANPGIKALKAALYPADTDFLYFVSKKDRTHKFSANIKNHNKAVKRYQLHKQ</sequence>
<dbReference type="AlphaFoldDB" id="A0A8J6N5A8"/>
<accession>A0A8J6N5A8</accession>
<protein>
    <recommendedName>
        <fullName evidence="7">Endolytic murein transglycosylase</fullName>
        <ecNumber evidence="7">4.2.2.29</ecNumber>
    </recommendedName>
    <alternativeName>
        <fullName evidence="7">Peptidoglycan lytic transglycosylase</fullName>
    </alternativeName>
    <alternativeName>
        <fullName evidence="7">Peptidoglycan polymerization terminase</fullName>
    </alternativeName>
</protein>
<keyword evidence="3 7" id="KW-1133">Transmembrane helix</keyword>